<dbReference type="Proteomes" id="UP000192801">
    <property type="component" value="Unassembled WGS sequence"/>
</dbReference>
<comment type="similarity">
    <text evidence="1">Belongs to the WXG100 family.</text>
</comment>
<evidence type="ECO:0000313" key="2">
    <source>
        <dbReference type="EMBL" id="ORA66351.1"/>
    </source>
</evidence>
<evidence type="ECO:0000313" key="3">
    <source>
        <dbReference type="Proteomes" id="UP000192801"/>
    </source>
</evidence>
<dbReference type="EMBL" id="MVHS01000052">
    <property type="protein sequence ID" value="ORA66351.1"/>
    <property type="molecule type" value="Genomic_DNA"/>
</dbReference>
<protein>
    <recommendedName>
        <fullName evidence="1">ESAT-6-like protein</fullName>
    </recommendedName>
</protein>
<dbReference type="RefSeq" id="WP_083032738.1">
    <property type="nucleotide sequence ID" value="NZ_AP022618.1"/>
</dbReference>
<dbReference type="InterPro" id="IPR036689">
    <property type="entry name" value="ESAT-6-like_sf"/>
</dbReference>
<dbReference type="SUPFAM" id="SSF140453">
    <property type="entry name" value="EsxAB dimer-like"/>
    <property type="match status" value="1"/>
</dbReference>
<dbReference type="AlphaFoldDB" id="A0A1X0D1T0"/>
<evidence type="ECO:0000256" key="1">
    <source>
        <dbReference type="RuleBase" id="RU362001"/>
    </source>
</evidence>
<dbReference type="InterPro" id="IPR010310">
    <property type="entry name" value="T7SS_ESAT-6-like"/>
</dbReference>
<accession>A0A1X0D1T0</accession>
<dbReference type="NCBIfam" id="TIGR03930">
    <property type="entry name" value="WXG100_ESAT6"/>
    <property type="match status" value="1"/>
</dbReference>
<comment type="caution">
    <text evidence="2">The sequence shown here is derived from an EMBL/GenBank/DDBJ whole genome shotgun (WGS) entry which is preliminary data.</text>
</comment>
<name>A0A1X0D1T0_9MYCO</name>
<dbReference type="Gene3D" id="1.10.287.1060">
    <property type="entry name" value="ESAT-6-like"/>
    <property type="match status" value="1"/>
</dbReference>
<organism evidence="2 3">
    <name type="scientific">Mycolicibacterium insubricum</name>
    <dbReference type="NCBI Taxonomy" id="444597"/>
    <lineage>
        <taxon>Bacteria</taxon>
        <taxon>Bacillati</taxon>
        <taxon>Actinomycetota</taxon>
        <taxon>Actinomycetes</taxon>
        <taxon>Mycobacteriales</taxon>
        <taxon>Mycobacteriaceae</taxon>
        <taxon>Mycolicibacterium</taxon>
    </lineage>
</organism>
<gene>
    <name evidence="2" type="ORF">BST26_17405</name>
</gene>
<dbReference type="STRING" id="444597.BST26_17405"/>
<reference evidence="2 3" key="1">
    <citation type="submission" date="2016-12" db="EMBL/GenBank/DDBJ databases">
        <title>The new phylogeny of genus Mycobacterium.</title>
        <authorList>
            <person name="Tortoli E."/>
            <person name="Trovato A."/>
            <person name="Cirillo D.M."/>
        </authorList>
    </citation>
    <scope>NUCLEOTIDE SEQUENCE [LARGE SCALE GENOMIC DNA]</scope>
    <source>
        <strain evidence="2 3">DSM 45130</strain>
    </source>
</reference>
<keyword evidence="3" id="KW-1185">Reference proteome</keyword>
<sequence>MDENVSYNFGLIDSLVRREIHATTARLNASLTDLRSRIAPLRASWTRETATAFGIEQDRWDRAAAGLNDILTRLGHAVGDGADEVAATDRREARRWG</sequence>
<proteinExistence type="inferred from homology"/>
<dbReference type="Pfam" id="PF06013">
    <property type="entry name" value="WXG100"/>
    <property type="match status" value="1"/>
</dbReference>
<dbReference type="OrthoDB" id="3387628at2"/>